<dbReference type="SUPFAM" id="SSF53448">
    <property type="entry name" value="Nucleotide-diphospho-sugar transferases"/>
    <property type="match status" value="1"/>
</dbReference>
<keyword evidence="5" id="KW-1185">Reference proteome</keyword>
<dbReference type="GO" id="GO:0046872">
    <property type="term" value="F:metal ion binding"/>
    <property type="evidence" value="ECO:0007669"/>
    <property type="project" value="UniProtKB-KW"/>
</dbReference>
<dbReference type="Gene3D" id="3.90.550.10">
    <property type="entry name" value="Spore Coat Polysaccharide Biosynthesis Protein SpsA, Chain A"/>
    <property type="match status" value="1"/>
</dbReference>
<dbReference type="InterPro" id="IPR029044">
    <property type="entry name" value="Nucleotide-diphossugar_trans"/>
</dbReference>
<evidence type="ECO:0000256" key="3">
    <source>
        <dbReference type="ARBA" id="ARBA00022723"/>
    </source>
</evidence>
<dbReference type="Proteomes" id="UP000236214">
    <property type="component" value="Unassembled WGS sequence"/>
</dbReference>
<accession>A0A2H6CRG8</accession>
<dbReference type="CDD" id="cd04194">
    <property type="entry name" value="GT8_A4GalT_like"/>
    <property type="match status" value="1"/>
</dbReference>
<name>A0A2H6CRG8_TETHA</name>
<reference evidence="4 5" key="1">
    <citation type="submission" date="2016-05" db="EMBL/GenBank/DDBJ databases">
        <title>Whole genome sequencing of Tetragenococcus halophilus subsp. halophilus NISL 7118.</title>
        <authorList>
            <person name="Shiwa Y."/>
            <person name="Nishimura I."/>
            <person name="Yoshikawa H."/>
            <person name="Koyama Y."/>
            <person name="Oguma T."/>
        </authorList>
    </citation>
    <scope>NUCLEOTIDE SEQUENCE [LARGE SCALE GENOMIC DNA]</scope>
    <source>
        <strain evidence="4 5">NISL 7118</strain>
    </source>
</reference>
<protein>
    <submittedName>
        <fullName evidence="4">Putative glycosyltransferase</fullName>
    </submittedName>
</protein>
<keyword evidence="1" id="KW-0328">Glycosyltransferase</keyword>
<keyword evidence="3" id="KW-0479">Metal-binding</keyword>
<gene>
    <name evidence="4" type="ORF">TEHN7118_0396</name>
</gene>
<dbReference type="InterPro" id="IPR002495">
    <property type="entry name" value="Glyco_trans_8"/>
</dbReference>
<evidence type="ECO:0000313" key="5">
    <source>
        <dbReference type="Proteomes" id="UP000236214"/>
    </source>
</evidence>
<dbReference type="AlphaFoldDB" id="A0A2H6CRG8"/>
<keyword evidence="2 4" id="KW-0808">Transferase</keyword>
<evidence type="ECO:0000256" key="1">
    <source>
        <dbReference type="ARBA" id="ARBA00022676"/>
    </source>
</evidence>
<dbReference type="PANTHER" id="PTHR13778:SF47">
    <property type="entry name" value="LIPOPOLYSACCHARIDE 1,3-GALACTOSYLTRANSFERASE"/>
    <property type="match status" value="1"/>
</dbReference>
<dbReference type="InterPro" id="IPR050748">
    <property type="entry name" value="Glycosyltrans_8_dom-fam"/>
</dbReference>
<dbReference type="Pfam" id="PF01501">
    <property type="entry name" value="Glyco_transf_8"/>
    <property type="match status" value="1"/>
</dbReference>
<dbReference type="GO" id="GO:0016757">
    <property type="term" value="F:glycosyltransferase activity"/>
    <property type="evidence" value="ECO:0007669"/>
    <property type="project" value="UniProtKB-KW"/>
</dbReference>
<evidence type="ECO:0000256" key="2">
    <source>
        <dbReference type="ARBA" id="ARBA00022679"/>
    </source>
</evidence>
<comment type="caution">
    <text evidence="4">The sequence shown here is derived from an EMBL/GenBank/DDBJ whole genome shotgun (WGS) entry which is preliminary data.</text>
</comment>
<dbReference type="RefSeq" id="WP_103103328.1">
    <property type="nucleotide sequence ID" value="NZ_BDEC01000013.1"/>
</dbReference>
<dbReference type="EMBL" id="BDEC01000013">
    <property type="protein sequence ID" value="GBD67590.1"/>
    <property type="molecule type" value="Genomic_DNA"/>
</dbReference>
<proteinExistence type="predicted"/>
<organism evidence="4 5">
    <name type="scientific">Tetragenococcus halophilus subsp. halophilus</name>
    <dbReference type="NCBI Taxonomy" id="1513897"/>
    <lineage>
        <taxon>Bacteria</taxon>
        <taxon>Bacillati</taxon>
        <taxon>Bacillota</taxon>
        <taxon>Bacilli</taxon>
        <taxon>Lactobacillales</taxon>
        <taxon>Enterococcaceae</taxon>
        <taxon>Tetragenococcus</taxon>
    </lineage>
</organism>
<dbReference type="PANTHER" id="PTHR13778">
    <property type="entry name" value="GLYCOSYLTRANSFERASE 8 DOMAIN-CONTAINING PROTEIN"/>
    <property type="match status" value="1"/>
</dbReference>
<evidence type="ECO:0000313" key="4">
    <source>
        <dbReference type="EMBL" id="GBD67590.1"/>
    </source>
</evidence>
<sequence length="274" mass="32610">MKINLLFSIDDQFVEQMKTTLFSIYQNTDASHQFTVYVLQKKLLEQNEAIKSFCTKWKMNYVPLVIGEDSLFEYAPVSSRYPETIYYRLMVHKFLPYSVDKILYLDADILCINDFSDLYQLDLKEYLYAAASHKKLTNMTKMINQVRLKTYEAEGYYNSGVLLINAKKAREEVQAEDIFRFIKENQYNLLLPDQDILNGLYGNKILPIPDEIYNYDVRKNATYDAISMGEWDLDWVSRNSVFLHFCGREKPWEDKYRGRYAALYKHFWYKAKNE</sequence>